<dbReference type="Proteomes" id="UP000318081">
    <property type="component" value="Chromosome"/>
</dbReference>
<keyword evidence="2" id="KW-1185">Reference proteome</keyword>
<name>A0ABX5XVD2_9BACT</name>
<reference evidence="1 2" key="1">
    <citation type="submission" date="2019-02" db="EMBL/GenBank/DDBJ databases">
        <title>Deep-cultivation of Planctomycetes and their phenomic and genomic characterization uncovers novel biology.</title>
        <authorList>
            <person name="Wiegand S."/>
            <person name="Jogler M."/>
            <person name="Boedeker C."/>
            <person name="Pinto D."/>
            <person name="Vollmers J."/>
            <person name="Rivas-Marin E."/>
            <person name="Kohn T."/>
            <person name="Peeters S.H."/>
            <person name="Heuer A."/>
            <person name="Rast P."/>
            <person name="Oberbeckmann S."/>
            <person name="Bunk B."/>
            <person name="Jeske O."/>
            <person name="Meyerdierks A."/>
            <person name="Storesund J.E."/>
            <person name="Kallscheuer N."/>
            <person name="Luecker S."/>
            <person name="Lage O.M."/>
            <person name="Pohl T."/>
            <person name="Merkel B.J."/>
            <person name="Hornburger P."/>
            <person name="Mueller R.-W."/>
            <person name="Bruemmer F."/>
            <person name="Labrenz M."/>
            <person name="Spormann A.M."/>
            <person name="Op den Camp H."/>
            <person name="Overmann J."/>
            <person name="Amann R."/>
            <person name="Jetten M.S.M."/>
            <person name="Mascher T."/>
            <person name="Medema M.H."/>
            <person name="Devos D.P."/>
            <person name="Kaster A.-K."/>
            <person name="Ovreas L."/>
            <person name="Rohde M."/>
            <person name="Galperin M.Y."/>
            <person name="Jogler C."/>
        </authorList>
    </citation>
    <scope>NUCLEOTIDE SEQUENCE [LARGE SCALE GENOMIC DNA]</scope>
    <source>
        <strain evidence="1 2">TBK1r</strain>
    </source>
</reference>
<protein>
    <submittedName>
        <fullName evidence="1">Uncharacterized protein</fullName>
    </submittedName>
</protein>
<sequence length="32" mass="3715">MFAADWERKHGKVRLSNYVDSRMDSTSFVPSP</sequence>
<evidence type="ECO:0000313" key="2">
    <source>
        <dbReference type="Proteomes" id="UP000318081"/>
    </source>
</evidence>
<dbReference type="EMBL" id="CP036432">
    <property type="protein sequence ID" value="QDV85370.1"/>
    <property type="molecule type" value="Genomic_DNA"/>
</dbReference>
<accession>A0ABX5XVD2</accession>
<organism evidence="1 2">
    <name type="scientific">Stieleria magnilauensis</name>
    <dbReference type="NCBI Taxonomy" id="2527963"/>
    <lineage>
        <taxon>Bacteria</taxon>
        <taxon>Pseudomonadati</taxon>
        <taxon>Planctomycetota</taxon>
        <taxon>Planctomycetia</taxon>
        <taxon>Pirellulales</taxon>
        <taxon>Pirellulaceae</taxon>
        <taxon>Stieleria</taxon>
    </lineage>
</organism>
<proteinExistence type="predicted"/>
<gene>
    <name evidence="1" type="ORF">TBK1r_43500</name>
</gene>
<evidence type="ECO:0000313" key="1">
    <source>
        <dbReference type="EMBL" id="QDV85370.1"/>
    </source>
</evidence>